<dbReference type="InterPro" id="IPR025665">
    <property type="entry name" value="Beta-barrel_OMP_2"/>
</dbReference>
<evidence type="ECO:0000313" key="3">
    <source>
        <dbReference type="EMBL" id="MBC6613121.1"/>
    </source>
</evidence>
<feature type="chain" id="PRO_5047524079" evidence="1">
    <location>
        <begin position="22"/>
        <end position="199"/>
    </location>
</feature>
<feature type="signal peptide" evidence="1">
    <location>
        <begin position="1"/>
        <end position="21"/>
    </location>
</feature>
<dbReference type="Proteomes" id="UP000622017">
    <property type="component" value="Unassembled WGS sequence"/>
</dbReference>
<proteinExistence type="predicted"/>
<feature type="domain" description="Outer membrane protein beta-barrel" evidence="2">
    <location>
        <begin position="21"/>
        <end position="167"/>
    </location>
</feature>
<organism evidence="3 4">
    <name type="scientific">Hymenobacter citatus</name>
    <dbReference type="NCBI Taxonomy" id="2763506"/>
    <lineage>
        <taxon>Bacteria</taxon>
        <taxon>Pseudomonadati</taxon>
        <taxon>Bacteroidota</taxon>
        <taxon>Cytophagia</taxon>
        <taxon>Cytophagales</taxon>
        <taxon>Hymenobacteraceae</taxon>
        <taxon>Hymenobacter</taxon>
    </lineage>
</organism>
<evidence type="ECO:0000256" key="1">
    <source>
        <dbReference type="SAM" id="SignalP"/>
    </source>
</evidence>
<accession>A0ABR7MPV5</accession>
<evidence type="ECO:0000259" key="2">
    <source>
        <dbReference type="Pfam" id="PF13568"/>
    </source>
</evidence>
<gene>
    <name evidence="3" type="ORF">H8B15_19515</name>
</gene>
<dbReference type="RefSeq" id="WP_187321336.1">
    <property type="nucleotide sequence ID" value="NZ_JACSCY010000023.1"/>
</dbReference>
<dbReference type="Pfam" id="PF13568">
    <property type="entry name" value="OMP_b-brl_2"/>
    <property type="match status" value="1"/>
</dbReference>
<sequence length="199" mass="21051">MKKVLLSVLVAVGLSTTAAHAQGVRLGVKAGASLTSFTGKDIEDVEYKFGFHGGGVAEIGLSESFAVQPEVLFSMKGAKAEGMGDYRFNQSYIDVPVLLKFKADGLFFEVGPQVGFLVGSKFKVDDLSVDSKEAFKTVDLGYAAGLGYQAASGPMIGLRYNGGLSKIGKNDSYNGIDIEAGNVRNSAFQLYIGYMFGGK</sequence>
<reference evidence="3 4" key="1">
    <citation type="submission" date="2020-08" db="EMBL/GenBank/DDBJ databases">
        <title>Hymenobacter sp.</title>
        <authorList>
            <person name="Kim M.K."/>
        </authorList>
    </citation>
    <scope>NUCLEOTIDE SEQUENCE [LARGE SCALE GENOMIC DNA]</scope>
    <source>
        <strain evidence="3 4">BT507</strain>
    </source>
</reference>
<keyword evidence="1" id="KW-0732">Signal</keyword>
<protein>
    <submittedName>
        <fullName evidence="3">PorT family protein</fullName>
    </submittedName>
</protein>
<name>A0ABR7MPV5_9BACT</name>
<keyword evidence="4" id="KW-1185">Reference proteome</keyword>
<comment type="caution">
    <text evidence="3">The sequence shown here is derived from an EMBL/GenBank/DDBJ whole genome shotgun (WGS) entry which is preliminary data.</text>
</comment>
<evidence type="ECO:0000313" key="4">
    <source>
        <dbReference type="Proteomes" id="UP000622017"/>
    </source>
</evidence>
<dbReference type="EMBL" id="JACSCY010000023">
    <property type="protein sequence ID" value="MBC6613121.1"/>
    <property type="molecule type" value="Genomic_DNA"/>
</dbReference>